<evidence type="ECO:0000313" key="7">
    <source>
        <dbReference type="Proteomes" id="UP000004690"/>
    </source>
</evidence>
<comment type="pathway">
    <text evidence="1">Carbohydrate acid metabolism.</text>
</comment>
<dbReference type="SUPFAM" id="SSF51569">
    <property type="entry name" value="Aldolase"/>
    <property type="match status" value="1"/>
</dbReference>
<dbReference type="PANTHER" id="PTHR30246">
    <property type="entry name" value="2-KETO-3-DEOXY-6-PHOSPHOGLUCONATE ALDOLASE"/>
    <property type="match status" value="1"/>
</dbReference>
<comment type="similarity">
    <text evidence="2">Belongs to the KHG/KDPG aldolase family.</text>
</comment>
<dbReference type="Proteomes" id="UP000004690">
    <property type="component" value="Unassembled WGS sequence"/>
</dbReference>
<reference evidence="6 7" key="1">
    <citation type="submission" date="2012-02" db="EMBL/GenBank/DDBJ databases">
        <title>Improved High-Quality Draft genome of Joostella marina DSM 19592.</title>
        <authorList>
            <consortium name="US DOE Joint Genome Institute (JGI-PGF)"/>
            <person name="Lucas S."/>
            <person name="Copeland A."/>
            <person name="Lapidus A."/>
            <person name="Bruce D."/>
            <person name="Goodwin L."/>
            <person name="Pitluck S."/>
            <person name="Peters L."/>
            <person name="Chertkov O."/>
            <person name="Ovchinnikova G."/>
            <person name="Kyrpides N."/>
            <person name="Mavromatis K."/>
            <person name="Detter J.C."/>
            <person name="Han C."/>
            <person name="Land M."/>
            <person name="Hauser L."/>
            <person name="Markowitz V."/>
            <person name="Cheng J.-F."/>
            <person name="Hugenholtz P."/>
            <person name="Woyke T."/>
            <person name="Wu D."/>
            <person name="Tindall B."/>
            <person name="Brambilla E."/>
            <person name="Klenk H.-P."/>
            <person name="Eisen J.A."/>
        </authorList>
    </citation>
    <scope>NUCLEOTIDE SEQUENCE [LARGE SCALE GENOMIC DNA]</scope>
    <source>
        <strain evidence="6 7">DSM 19592</strain>
    </source>
</reference>
<sequence>MKHIDRTKVADTLSNIGLVPLFYNEDTDTAKQILKACYKGGAKAVEFTARGNHAHEVFSALIKYSTEEFPEMLLGVGSITDAAAASLYIQLGATFIVTPVLREDIAKVCNRRKVLWMPGCGSLTEIGTAEELGCEIIKLFPGAIYGAEFVKAIKGPQPWTRIMPTGGVSTEKVNLEKWFQAGVCCVGMGSNLIFKNKNNEYDYLEIENVIRKTIQSINKIKSNL</sequence>
<dbReference type="AlphaFoldDB" id="I3CAW2"/>
<comment type="subunit">
    <text evidence="3">Homotrimer.</text>
</comment>
<protein>
    <submittedName>
        <fullName evidence="6">2-keto-3-deoxy-6-phosphogluconate aldolase</fullName>
    </submittedName>
</protein>
<dbReference type="InterPro" id="IPR000887">
    <property type="entry name" value="Aldlse_KDPG_KHG"/>
</dbReference>
<keyword evidence="7" id="KW-1185">Reference proteome</keyword>
<dbReference type="OrthoDB" id="9802667at2"/>
<proteinExistence type="inferred from homology"/>
<evidence type="ECO:0000256" key="2">
    <source>
        <dbReference type="ARBA" id="ARBA00006906"/>
    </source>
</evidence>
<organism evidence="6 7">
    <name type="scientific">Galbibacter orientalis DSM 19592</name>
    <dbReference type="NCBI Taxonomy" id="926559"/>
    <lineage>
        <taxon>Bacteria</taxon>
        <taxon>Pseudomonadati</taxon>
        <taxon>Bacteroidota</taxon>
        <taxon>Flavobacteriia</taxon>
        <taxon>Flavobacteriales</taxon>
        <taxon>Flavobacteriaceae</taxon>
        <taxon>Galbibacter</taxon>
    </lineage>
</organism>
<evidence type="ECO:0000256" key="3">
    <source>
        <dbReference type="ARBA" id="ARBA00011233"/>
    </source>
</evidence>
<dbReference type="STRING" id="926559.JoomaDRAFT_3825"/>
<evidence type="ECO:0000256" key="4">
    <source>
        <dbReference type="ARBA" id="ARBA00023239"/>
    </source>
</evidence>
<evidence type="ECO:0000256" key="1">
    <source>
        <dbReference type="ARBA" id="ARBA00004761"/>
    </source>
</evidence>
<dbReference type="eggNOG" id="COG0800">
    <property type="taxonomic scope" value="Bacteria"/>
</dbReference>
<dbReference type="Gene3D" id="3.20.20.70">
    <property type="entry name" value="Aldolase class I"/>
    <property type="match status" value="1"/>
</dbReference>
<dbReference type="NCBIfam" id="NF005499">
    <property type="entry name" value="PRK07114.1"/>
    <property type="match status" value="1"/>
</dbReference>
<dbReference type="HOGENOM" id="CLU_077795_2_0_10"/>
<keyword evidence="5" id="KW-0119">Carbohydrate metabolism</keyword>
<evidence type="ECO:0000313" key="6">
    <source>
        <dbReference type="EMBL" id="EIJ40755.1"/>
    </source>
</evidence>
<keyword evidence="4" id="KW-0456">Lyase</keyword>
<dbReference type="EMBL" id="JH651379">
    <property type="protein sequence ID" value="EIJ40755.1"/>
    <property type="molecule type" value="Genomic_DNA"/>
</dbReference>
<evidence type="ECO:0000256" key="5">
    <source>
        <dbReference type="ARBA" id="ARBA00023277"/>
    </source>
</evidence>
<name>I3CAW2_9FLAO</name>
<dbReference type="RefSeq" id="WP_008615300.1">
    <property type="nucleotide sequence ID" value="NZ_JH651379.1"/>
</dbReference>
<dbReference type="CDD" id="cd00452">
    <property type="entry name" value="KDPG_aldolase"/>
    <property type="match status" value="1"/>
</dbReference>
<dbReference type="Pfam" id="PF01081">
    <property type="entry name" value="Aldolase"/>
    <property type="match status" value="1"/>
</dbReference>
<dbReference type="PANTHER" id="PTHR30246:SF1">
    <property type="entry name" value="2-DEHYDRO-3-DEOXY-6-PHOSPHOGALACTONATE ALDOLASE-RELATED"/>
    <property type="match status" value="1"/>
</dbReference>
<gene>
    <name evidence="6" type="ORF">JoomaDRAFT_3825</name>
</gene>
<accession>I3CAW2</accession>
<dbReference type="GO" id="GO:0016829">
    <property type="term" value="F:lyase activity"/>
    <property type="evidence" value="ECO:0007669"/>
    <property type="project" value="UniProtKB-KW"/>
</dbReference>
<dbReference type="InterPro" id="IPR013785">
    <property type="entry name" value="Aldolase_TIM"/>
</dbReference>